<dbReference type="Proteomes" id="UP000030760">
    <property type="component" value="Unassembled WGS sequence"/>
</dbReference>
<reference evidence="3" key="1">
    <citation type="journal article" date="2013" name="Genome Announc.">
        <title>Draft Genome Sequence of Streptomyces bottropensis ATCC 25435, a Bottromycin-Producing Actinomycete.</title>
        <authorList>
            <person name="Zhang H."/>
            <person name="Zhou W."/>
            <person name="Zhuang Y."/>
            <person name="Liang X."/>
            <person name="Liu T."/>
        </authorList>
    </citation>
    <scope>NUCLEOTIDE SEQUENCE [LARGE SCALE GENOMIC DNA]</scope>
    <source>
        <strain evidence="3">ATCC 25435</strain>
    </source>
</reference>
<gene>
    <name evidence="2" type="ORF">SBD_5054</name>
</gene>
<proteinExistence type="predicted"/>
<protein>
    <submittedName>
        <fullName evidence="2">Uncharacterized protein</fullName>
    </submittedName>
</protein>
<evidence type="ECO:0000313" key="2">
    <source>
        <dbReference type="EMBL" id="EMF53508.1"/>
    </source>
</evidence>
<name>M3EWJ0_9ACTN</name>
<sequence length="39" mass="4654">MTRVARVTRRQLQPSRAHPRTAFRSPEPTPTQRSRRVLR</sequence>
<accession>M3EWJ0</accession>
<dbReference type="AlphaFoldDB" id="M3EWJ0"/>
<organism evidence="2 3">
    <name type="scientific">Streptomyces bottropensis ATCC 25435</name>
    <dbReference type="NCBI Taxonomy" id="1054862"/>
    <lineage>
        <taxon>Bacteria</taxon>
        <taxon>Bacillati</taxon>
        <taxon>Actinomycetota</taxon>
        <taxon>Actinomycetes</taxon>
        <taxon>Kitasatosporales</taxon>
        <taxon>Streptomycetaceae</taxon>
        <taxon>Streptomyces</taxon>
    </lineage>
</organism>
<evidence type="ECO:0000256" key="1">
    <source>
        <dbReference type="SAM" id="MobiDB-lite"/>
    </source>
</evidence>
<feature type="region of interest" description="Disordered" evidence="1">
    <location>
        <begin position="1"/>
        <end position="39"/>
    </location>
</feature>
<dbReference type="EMBL" id="KB405089">
    <property type="protein sequence ID" value="EMF53508.1"/>
    <property type="molecule type" value="Genomic_DNA"/>
</dbReference>
<evidence type="ECO:0000313" key="3">
    <source>
        <dbReference type="Proteomes" id="UP000030760"/>
    </source>
</evidence>